<feature type="region of interest" description="Disordered" evidence="1">
    <location>
        <begin position="25"/>
        <end position="80"/>
    </location>
</feature>
<sequence length="80" mass="8732">MRGANAGGEIDLSHQEMFTTFAAAEQMEKHKKDEVKTTNTANAWSTAGAPASRPGAYVAPKTDAWVRPSPQREERRSGRS</sequence>
<feature type="compositionally biased region" description="Basic and acidic residues" evidence="1">
    <location>
        <begin position="26"/>
        <end position="36"/>
    </location>
</feature>
<evidence type="ECO:0000313" key="3">
    <source>
        <dbReference type="Proteomes" id="UP001328107"/>
    </source>
</evidence>
<feature type="compositionally biased region" description="Basic and acidic residues" evidence="1">
    <location>
        <begin position="70"/>
        <end position="80"/>
    </location>
</feature>
<accession>A0AAN5C559</accession>
<dbReference type="AlphaFoldDB" id="A0AAN5C559"/>
<evidence type="ECO:0000256" key="1">
    <source>
        <dbReference type="SAM" id="MobiDB-lite"/>
    </source>
</evidence>
<keyword evidence="3" id="KW-1185">Reference proteome</keyword>
<protein>
    <submittedName>
        <fullName evidence="2">Uncharacterized protein</fullName>
    </submittedName>
</protein>
<name>A0AAN5C559_9BILA</name>
<dbReference type="Proteomes" id="UP001328107">
    <property type="component" value="Unassembled WGS sequence"/>
</dbReference>
<evidence type="ECO:0000313" key="2">
    <source>
        <dbReference type="EMBL" id="GMR37758.1"/>
    </source>
</evidence>
<dbReference type="EMBL" id="BTRK01000002">
    <property type="protein sequence ID" value="GMR37758.1"/>
    <property type="molecule type" value="Genomic_DNA"/>
</dbReference>
<reference evidence="3" key="1">
    <citation type="submission" date="2022-10" db="EMBL/GenBank/DDBJ databases">
        <title>Genome assembly of Pristionchus species.</title>
        <authorList>
            <person name="Yoshida K."/>
            <person name="Sommer R.J."/>
        </authorList>
    </citation>
    <scope>NUCLEOTIDE SEQUENCE [LARGE SCALE GENOMIC DNA]</scope>
    <source>
        <strain evidence="3">RS5460</strain>
    </source>
</reference>
<comment type="caution">
    <text evidence="2">The sequence shown here is derived from an EMBL/GenBank/DDBJ whole genome shotgun (WGS) entry which is preliminary data.</text>
</comment>
<proteinExistence type="predicted"/>
<gene>
    <name evidence="2" type="ORF">PMAYCL1PPCAC_07953</name>
</gene>
<organism evidence="2 3">
    <name type="scientific">Pristionchus mayeri</name>
    <dbReference type="NCBI Taxonomy" id="1317129"/>
    <lineage>
        <taxon>Eukaryota</taxon>
        <taxon>Metazoa</taxon>
        <taxon>Ecdysozoa</taxon>
        <taxon>Nematoda</taxon>
        <taxon>Chromadorea</taxon>
        <taxon>Rhabditida</taxon>
        <taxon>Rhabditina</taxon>
        <taxon>Diplogasteromorpha</taxon>
        <taxon>Diplogasteroidea</taxon>
        <taxon>Neodiplogasteridae</taxon>
        <taxon>Pristionchus</taxon>
    </lineage>
</organism>